<protein>
    <recommendedName>
        <fullName evidence="3">Lipoprotein</fullName>
    </recommendedName>
</protein>
<dbReference type="PROSITE" id="PS51257">
    <property type="entry name" value="PROKAR_LIPOPROTEIN"/>
    <property type="match status" value="1"/>
</dbReference>
<dbReference type="EMBL" id="JBHUOL010000022">
    <property type="protein sequence ID" value="MFD2909958.1"/>
    <property type="molecule type" value="Genomic_DNA"/>
</dbReference>
<proteinExistence type="predicted"/>
<reference evidence="2" key="1">
    <citation type="journal article" date="2019" name="Int. J. Syst. Evol. Microbiol.">
        <title>The Global Catalogue of Microorganisms (GCM) 10K type strain sequencing project: providing services to taxonomists for standard genome sequencing and annotation.</title>
        <authorList>
            <consortium name="The Broad Institute Genomics Platform"/>
            <consortium name="The Broad Institute Genome Sequencing Center for Infectious Disease"/>
            <person name="Wu L."/>
            <person name="Ma J."/>
        </authorList>
    </citation>
    <scope>NUCLEOTIDE SEQUENCE [LARGE SCALE GENOMIC DNA]</scope>
    <source>
        <strain evidence="2">KCTC 52644</strain>
    </source>
</reference>
<evidence type="ECO:0008006" key="3">
    <source>
        <dbReference type="Google" id="ProtNLM"/>
    </source>
</evidence>
<name>A0ABW5ZB01_9FLAO</name>
<gene>
    <name evidence="1" type="ORF">ACFSX9_14580</name>
</gene>
<comment type="caution">
    <text evidence="1">The sequence shown here is derived from an EMBL/GenBank/DDBJ whole genome shotgun (WGS) entry which is preliminary data.</text>
</comment>
<keyword evidence="2" id="KW-1185">Reference proteome</keyword>
<dbReference type="Proteomes" id="UP001597549">
    <property type="component" value="Unassembled WGS sequence"/>
</dbReference>
<accession>A0ABW5ZB01</accession>
<organism evidence="1 2">
    <name type="scientific">Flavobacterium ardleyense</name>
    <dbReference type="NCBI Taxonomy" id="2038737"/>
    <lineage>
        <taxon>Bacteria</taxon>
        <taxon>Pseudomonadati</taxon>
        <taxon>Bacteroidota</taxon>
        <taxon>Flavobacteriia</taxon>
        <taxon>Flavobacteriales</taxon>
        <taxon>Flavobacteriaceae</taxon>
        <taxon>Flavobacterium</taxon>
    </lineage>
</organism>
<evidence type="ECO:0000313" key="1">
    <source>
        <dbReference type="EMBL" id="MFD2909958.1"/>
    </source>
</evidence>
<dbReference type="RefSeq" id="WP_379808974.1">
    <property type="nucleotide sequence ID" value="NZ_JBHUOL010000022.1"/>
</dbReference>
<sequence length="109" mass="12645">MNKLAGIIVVFLLTSCGFQHIKFNDEDEIKRAVKVGDDYHNELKQKQEITDFKLVSVENTKVFVGKGNDTIKQVYEMIYEIENDNKKENVLVKFKKTKNKFEAKSEAIN</sequence>
<evidence type="ECO:0000313" key="2">
    <source>
        <dbReference type="Proteomes" id="UP001597549"/>
    </source>
</evidence>